<evidence type="ECO:0000313" key="4">
    <source>
        <dbReference type="Proteomes" id="UP000537131"/>
    </source>
</evidence>
<keyword evidence="3" id="KW-0407">Ion channel</keyword>
<gene>
    <name evidence="3" type="ORF">HBE96_00430</name>
</gene>
<dbReference type="RefSeq" id="WP_169295806.1">
    <property type="nucleotide sequence ID" value="NZ_JABBNI010000001.1"/>
</dbReference>
<keyword evidence="1" id="KW-0472">Membrane</keyword>
<proteinExistence type="predicted"/>
<dbReference type="EMBL" id="JABBNI010000001">
    <property type="protein sequence ID" value="NMM61193.1"/>
    <property type="molecule type" value="Genomic_DNA"/>
</dbReference>
<feature type="transmembrane region" description="Helical" evidence="1">
    <location>
        <begin position="136"/>
        <end position="160"/>
    </location>
</feature>
<organism evidence="3 4">
    <name type="scientific">Clostridium muellerianum</name>
    <dbReference type="NCBI Taxonomy" id="2716538"/>
    <lineage>
        <taxon>Bacteria</taxon>
        <taxon>Bacillati</taxon>
        <taxon>Bacillota</taxon>
        <taxon>Clostridia</taxon>
        <taxon>Eubacteriales</taxon>
        <taxon>Clostridiaceae</taxon>
        <taxon>Clostridium</taxon>
    </lineage>
</organism>
<dbReference type="SUPFAM" id="SSF81324">
    <property type="entry name" value="Voltage-gated potassium channels"/>
    <property type="match status" value="1"/>
</dbReference>
<dbReference type="GO" id="GO:0034220">
    <property type="term" value="P:monoatomic ion transmembrane transport"/>
    <property type="evidence" value="ECO:0007669"/>
    <property type="project" value="UniProtKB-KW"/>
</dbReference>
<feature type="transmembrane region" description="Helical" evidence="1">
    <location>
        <begin position="6"/>
        <end position="29"/>
    </location>
</feature>
<evidence type="ECO:0000256" key="1">
    <source>
        <dbReference type="SAM" id="Phobius"/>
    </source>
</evidence>
<dbReference type="Gene3D" id="1.10.287.70">
    <property type="match status" value="1"/>
</dbReference>
<keyword evidence="1" id="KW-1133">Transmembrane helix</keyword>
<reference evidence="3 4" key="1">
    <citation type="submission" date="2020-06" db="EMBL/GenBank/DDBJ databases">
        <title>Complete Genome Sequence of Clostridium muelleri sp. nov. P21T, an Acid-Alcohol Producing Acetogen Isolated from Old Hay.</title>
        <authorList>
            <person name="Duncan K.E."/>
            <person name="Tanner R.S."/>
        </authorList>
    </citation>
    <scope>NUCLEOTIDE SEQUENCE [LARGE SCALE GENOMIC DNA]</scope>
    <source>
        <strain evidence="3 4">P21</strain>
    </source>
</reference>
<keyword evidence="3" id="KW-0813">Transport</keyword>
<dbReference type="AlphaFoldDB" id="A0A7Y0ED05"/>
<dbReference type="Pfam" id="PF07885">
    <property type="entry name" value="Ion_trans_2"/>
    <property type="match status" value="1"/>
</dbReference>
<name>A0A7Y0ED05_9CLOT</name>
<feature type="domain" description="Potassium channel" evidence="2">
    <location>
        <begin position="111"/>
        <end position="159"/>
    </location>
</feature>
<protein>
    <submittedName>
        <fullName evidence="3">Two pore domain potassium channel family protein</fullName>
    </submittedName>
</protein>
<keyword evidence="4" id="KW-1185">Reference proteome</keyword>
<accession>A0A7Y0ED05</accession>
<dbReference type="Proteomes" id="UP000537131">
    <property type="component" value="Unassembled WGS sequence"/>
</dbReference>
<sequence length="348" mass="41262">MDELSYLKLIPMLFILLVVTIPTVIYVFVKKVRIFKRVLFIYFFVSMLIIFIFAFFYMTVVLVDIQNFKHQYPNLLSALDITKEKKQEIFNGFLHIKGINVSDYKGSFILFFLDLLYFSSMTFFTVGYGDITVVGIVRIVSILEGFLGVAMTGIIISMVLSNSIEMSKKEDRLRMFIFRGYDILYFEKTSFNKGLGLSLLEVFSEKLSTKMFKKYNKDLYHVHLIDSNGKVAMIHYINLNDEARETFEKFEITWDFIDYRNKNIEYYYKFAQCLMYKLRKKIDVGLEVELYKFIKTDKKINLFEFKEFLIKLKKSLINKRIDDIRLNNDIIDLTTKCIYGIDKINENI</sequence>
<evidence type="ECO:0000259" key="2">
    <source>
        <dbReference type="Pfam" id="PF07885"/>
    </source>
</evidence>
<feature type="transmembrane region" description="Helical" evidence="1">
    <location>
        <begin position="41"/>
        <end position="63"/>
    </location>
</feature>
<keyword evidence="3" id="KW-0406">Ion transport</keyword>
<keyword evidence="1" id="KW-0812">Transmembrane</keyword>
<evidence type="ECO:0000313" key="3">
    <source>
        <dbReference type="EMBL" id="NMM61193.1"/>
    </source>
</evidence>
<dbReference type="InterPro" id="IPR013099">
    <property type="entry name" value="K_chnl_dom"/>
</dbReference>
<feature type="transmembrane region" description="Helical" evidence="1">
    <location>
        <begin position="108"/>
        <end position="129"/>
    </location>
</feature>
<comment type="caution">
    <text evidence="3">The sequence shown here is derived from an EMBL/GenBank/DDBJ whole genome shotgun (WGS) entry which is preliminary data.</text>
</comment>